<dbReference type="EMBL" id="CDGG01000001">
    <property type="protein sequence ID" value="CEI82003.1"/>
    <property type="molecule type" value="Genomic_DNA"/>
</dbReference>
<sequence>MDFKKRIISVFSAIALLIVFGISPVSANSEDTYELEVTQELVDKAESIETEIDQYVTINDEGLLEIDPIVEEIYGEELYVFFVYGAEINNEKILDNELQVTDSGISSTEQSQDGVTTFSGGCSWSNFSKSIIGGSISGATGGAVVGGLPGAGLGAIGGYAGGGLTHFATCWW</sequence>
<dbReference type="OrthoDB" id="9993653at2"/>
<keyword evidence="1" id="KW-0732">Signal</keyword>
<proteinExistence type="predicted"/>
<dbReference type="AlphaFoldDB" id="A0A0A1MFX3"/>
<protein>
    <submittedName>
        <fullName evidence="2">Uncharacterized protein</fullName>
    </submittedName>
</protein>
<evidence type="ECO:0000256" key="1">
    <source>
        <dbReference type="SAM" id="SignalP"/>
    </source>
</evidence>
<evidence type="ECO:0000313" key="3">
    <source>
        <dbReference type="Proteomes" id="UP000040453"/>
    </source>
</evidence>
<gene>
    <name evidence="2" type="ORF">BN997_01858</name>
</gene>
<organism evidence="2 3">
    <name type="scientific">Oceanobacillus oncorhynchi</name>
    <dbReference type="NCBI Taxonomy" id="545501"/>
    <lineage>
        <taxon>Bacteria</taxon>
        <taxon>Bacillati</taxon>
        <taxon>Bacillota</taxon>
        <taxon>Bacilli</taxon>
        <taxon>Bacillales</taxon>
        <taxon>Bacillaceae</taxon>
        <taxon>Oceanobacillus</taxon>
    </lineage>
</organism>
<evidence type="ECO:0000313" key="2">
    <source>
        <dbReference type="EMBL" id="CEI82003.1"/>
    </source>
</evidence>
<name>A0A0A1MFX3_9BACI</name>
<feature type="signal peptide" evidence="1">
    <location>
        <begin position="1"/>
        <end position="27"/>
    </location>
</feature>
<feature type="chain" id="PRO_5001986212" evidence="1">
    <location>
        <begin position="28"/>
        <end position="172"/>
    </location>
</feature>
<dbReference type="Proteomes" id="UP000040453">
    <property type="component" value="Unassembled WGS sequence"/>
</dbReference>
<dbReference type="RefSeq" id="WP_052484962.1">
    <property type="nucleotide sequence ID" value="NZ_CDGG01000001.1"/>
</dbReference>
<reference evidence="2 3" key="1">
    <citation type="submission" date="2014-11" db="EMBL/GenBank/DDBJ databases">
        <authorList>
            <person name="Urmite Genomes Urmite Genomes"/>
        </authorList>
    </citation>
    <scope>NUCLEOTIDE SEQUENCE [LARGE SCALE GENOMIC DNA]</scope>
    <source>
        <strain evidence="2 3">Oc5</strain>
    </source>
</reference>
<accession>A0A0A1MFX3</accession>
<keyword evidence="3" id="KW-1185">Reference proteome</keyword>